<dbReference type="Gene3D" id="2.40.50.90">
    <property type="match status" value="1"/>
</dbReference>
<keyword evidence="3" id="KW-1185">Reference proteome</keyword>
<feature type="domain" description="TNase-like" evidence="1">
    <location>
        <begin position="11"/>
        <end position="159"/>
    </location>
</feature>
<evidence type="ECO:0000313" key="2">
    <source>
        <dbReference type="EMBL" id="MBC6490400.1"/>
    </source>
</evidence>
<dbReference type="PROSITE" id="PS50830">
    <property type="entry name" value="TNASE_3"/>
    <property type="match status" value="1"/>
</dbReference>
<dbReference type="Pfam" id="PF00565">
    <property type="entry name" value="SNase"/>
    <property type="match status" value="1"/>
</dbReference>
<dbReference type="SUPFAM" id="SSF50199">
    <property type="entry name" value="Staphylococcal nuclease"/>
    <property type="match status" value="1"/>
</dbReference>
<dbReference type="Proteomes" id="UP000765802">
    <property type="component" value="Unassembled WGS sequence"/>
</dbReference>
<reference evidence="2 3" key="1">
    <citation type="submission" date="2016-07" db="EMBL/GenBank/DDBJ databases">
        <title>Genome analysis of Flavihumibacter stibioxidans YS-17.</title>
        <authorList>
            <person name="Shi K."/>
            <person name="Han Y."/>
            <person name="Wang G."/>
        </authorList>
    </citation>
    <scope>NUCLEOTIDE SEQUENCE [LARGE SCALE GENOMIC DNA]</scope>
    <source>
        <strain evidence="2 3">YS-17</strain>
    </source>
</reference>
<dbReference type="SMART" id="SM00318">
    <property type="entry name" value="SNc"/>
    <property type="match status" value="1"/>
</dbReference>
<dbReference type="EMBL" id="MBUA01000001">
    <property type="protein sequence ID" value="MBC6490400.1"/>
    <property type="molecule type" value="Genomic_DNA"/>
</dbReference>
<evidence type="ECO:0000259" key="1">
    <source>
        <dbReference type="PROSITE" id="PS50830"/>
    </source>
</evidence>
<gene>
    <name evidence="2" type="ORF">BC349_05455</name>
</gene>
<proteinExistence type="predicted"/>
<name>A0ABR7M5U7_9BACT</name>
<evidence type="ECO:0000313" key="3">
    <source>
        <dbReference type="Proteomes" id="UP000765802"/>
    </source>
</evidence>
<sequence>MQFKAYGQAIIKTHLKITKVVDGDGLFVVNPFNKQEEEIRFLGIDAPEIRRSKKLQQDERETHLPGQLLLLLGKKSKDFLNSIAPVGTSVTIQLEKPHSIDSFGRTLAYVFLPDGTCLNELMIKEGFAKPYSRYYCEALADFQQINIFAKSNQKGLYQTVNDF</sequence>
<dbReference type="InterPro" id="IPR035437">
    <property type="entry name" value="SNase_OB-fold_sf"/>
</dbReference>
<protein>
    <recommendedName>
        <fullName evidence="1">TNase-like domain-containing protein</fullName>
    </recommendedName>
</protein>
<comment type="caution">
    <text evidence="2">The sequence shown here is derived from an EMBL/GenBank/DDBJ whole genome shotgun (WGS) entry which is preliminary data.</text>
</comment>
<accession>A0ABR7M5U7</accession>
<dbReference type="InterPro" id="IPR016071">
    <property type="entry name" value="Staphylococal_nuclease_OB-fold"/>
</dbReference>
<organism evidence="2 3">
    <name type="scientific">Flavihumibacter stibioxidans</name>
    <dbReference type="NCBI Taxonomy" id="1834163"/>
    <lineage>
        <taxon>Bacteria</taxon>
        <taxon>Pseudomonadati</taxon>
        <taxon>Bacteroidota</taxon>
        <taxon>Chitinophagia</taxon>
        <taxon>Chitinophagales</taxon>
        <taxon>Chitinophagaceae</taxon>
        <taxon>Flavihumibacter</taxon>
    </lineage>
</organism>